<dbReference type="InterPro" id="IPR008906">
    <property type="entry name" value="HATC_C_dom"/>
</dbReference>
<feature type="compositionally biased region" description="Polar residues" evidence="7">
    <location>
        <begin position="22"/>
        <end position="33"/>
    </location>
</feature>
<dbReference type="RefSeq" id="XP_022285210.1">
    <property type="nucleotide sequence ID" value="XM_022429798.1"/>
</dbReference>
<evidence type="ECO:0000256" key="3">
    <source>
        <dbReference type="ARBA" id="ARBA00022771"/>
    </source>
</evidence>
<gene>
    <name evidence="10" type="ORF">VFPPC_18142</name>
    <name evidence="9" type="ORF">VFPPC_18435</name>
</gene>
<evidence type="ECO:0000256" key="7">
    <source>
        <dbReference type="SAM" id="MobiDB-lite"/>
    </source>
</evidence>
<feature type="domain" description="HAT C-terminal dimerisation" evidence="8">
    <location>
        <begin position="581"/>
        <end position="662"/>
    </location>
</feature>
<dbReference type="InterPro" id="IPR052035">
    <property type="entry name" value="ZnF_BED_domain_contain"/>
</dbReference>
<comment type="caution">
    <text evidence="10">The sequence shown here is derived from an EMBL/GenBank/DDBJ whole genome shotgun (WGS) entry which is preliminary data.</text>
</comment>
<evidence type="ECO:0000256" key="1">
    <source>
        <dbReference type="ARBA" id="ARBA00004123"/>
    </source>
</evidence>
<reference evidence="10" key="2">
    <citation type="submission" date="2017-04" db="EMBL/GenBank/DDBJ databases">
        <title>Chromosome sequence assembly and comparative analysis of secretomes of two biotypes provide further insight into genetic mechanisms of parasitism and adaptative evolution of Pochonia chlamydosporia.</title>
        <authorList>
            <person name="Lin R."/>
            <person name="Shen B."/>
            <person name="Qin F."/>
            <person name="Cheng X."/>
            <person name="Xie B."/>
        </authorList>
    </citation>
    <scope>NUCLEOTIDE SEQUENCE</scope>
    <source>
        <strain evidence="10">170</strain>
    </source>
</reference>
<dbReference type="Proteomes" id="UP000078397">
    <property type="component" value="Unassembled WGS sequence"/>
</dbReference>
<evidence type="ECO:0000313" key="11">
    <source>
        <dbReference type="Proteomes" id="UP000078397"/>
    </source>
</evidence>
<dbReference type="EMBL" id="LSBJ02000015">
    <property type="protein sequence ID" value="OWT42464.1"/>
    <property type="molecule type" value="Genomic_DNA"/>
</dbReference>
<protein>
    <submittedName>
        <fullName evidence="10">Ribonuclease H-like protein</fullName>
    </submittedName>
</protein>
<dbReference type="AlphaFoldDB" id="A0A219AQ40"/>
<feature type="compositionally biased region" description="Basic and acidic residues" evidence="7">
    <location>
        <begin position="35"/>
        <end position="44"/>
    </location>
</feature>
<feature type="coiled-coil region" evidence="6">
    <location>
        <begin position="312"/>
        <end position="339"/>
    </location>
</feature>
<evidence type="ECO:0000256" key="2">
    <source>
        <dbReference type="ARBA" id="ARBA00022723"/>
    </source>
</evidence>
<keyword evidence="11" id="KW-1185">Reference proteome</keyword>
<dbReference type="SUPFAM" id="SSF53098">
    <property type="entry name" value="Ribonuclease H-like"/>
    <property type="match status" value="1"/>
</dbReference>
<dbReference type="KEGG" id="pchm:VFPPC_18142"/>
<organism evidence="10 11">
    <name type="scientific">Pochonia chlamydosporia 170</name>
    <dbReference type="NCBI Taxonomy" id="1380566"/>
    <lineage>
        <taxon>Eukaryota</taxon>
        <taxon>Fungi</taxon>
        <taxon>Dikarya</taxon>
        <taxon>Ascomycota</taxon>
        <taxon>Pezizomycotina</taxon>
        <taxon>Sordariomycetes</taxon>
        <taxon>Hypocreomycetidae</taxon>
        <taxon>Hypocreales</taxon>
        <taxon>Clavicipitaceae</taxon>
        <taxon>Pochonia</taxon>
    </lineage>
</organism>
<evidence type="ECO:0000256" key="4">
    <source>
        <dbReference type="ARBA" id="ARBA00022833"/>
    </source>
</evidence>
<proteinExistence type="predicted"/>
<keyword evidence="3" id="KW-0863">Zinc-finger</keyword>
<dbReference type="PANTHER" id="PTHR46481:SF10">
    <property type="entry name" value="ZINC FINGER BED DOMAIN-CONTAINING PROTEIN 39"/>
    <property type="match status" value="1"/>
</dbReference>
<name>A0A219AQ40_METCM</name>
<sequence>MTSLPDSSSILELSTTAALSESQQHVSRVSSIRTHAREPRSDEPKYQARNRIFYCKYCEDPSYGCQSSTTFRNHLLKKHDIYFEHEPRRVDAASLLSLQALYDQAAIANQTSELDSQIFKKVLHKDVITEALISLITVHRLPFRLVESDEFHTFCKALNPQATTEIISSHSEVRKKVASSWLFQKDSVRKRLQSALSKIHISADIWTSPSQKLFLGICAQFVDYETEKLSKALLALPLILSHSAEVQFETLFSILQDYGICQKLGAFVGDNASSNDKLCRTMSSALQKEGISWDASANRIRCCGHVINLAVKAFLFQEVEQEEQQTKDLEQDNVSKRRDAFRSLGPLGQLHNIVVHIRGSPARMRQFTDLAGRAVPLDNCTRWNSWHQMLQVATEKSADIDSYSKLYFEDLKNDYLSPQDWERLRATLEFLKPFHRATKATEGDAATIDRVLFTMDIIVQHFKTSFDKFESDQFFGPRIMRSWQAFDKYYLKTDDSPYYAAAMIFHPSRRIGYLKHNWDKKWVRPAIQAVKQLWCDFKAQEHISLSVPHDESVRATMGSPEAFDIIAERLRNFPRPQSKDEYEEYTSEPAILIDIPALEWWLDAQQRKRWPKLSQLAVNVLSIPAMSAEAERVFSGARRTISWERMKLGEDTIEKVECLKHWRKNGVARGTDSS</sequence>
<dbReference type="InterPro" id="IPR012337">
    <property type="entry name" value="RNaseH-like_sf"/>
</dbReference>
<dbReference type="GeneID" id="33937005"/>
<reference evidence="10 11" key="1">
    <citation type="journal article" date="2016" name="PLoS Pathog.">
        <title>Biosynthesis of antibiotic leucinostatins in bio-control fungus Purpureocillium lilacinum and their inhibition on phytophthora revealed by genome mining.</title>
        <authorList>
            <person name="Wang G."/>
            <person name="Liu Z."/>
            <person name="Lin R."/>
            <person name="Li E."/>
            <person name="Mao Z."/>
            <person name="Ling J."/>
            <person name="Yang Y."/>
            <person name="Yin W.B."/>
            <person name="Xie B."/>
        </authorList>
    </citation>
    <scope>NUCLEOTIDE SEQUENCE [LARGE SCALE GENOMIC DNA]</scope>
    <source>
        <strain evidence="10">170</strain>
    </source>
</reference>
<evidence type="ECO:0000256" key="6">
    <source>
        <dbReference type="SAM" id="Coils"/>
    </source>
</evidence>
<keyword evidence="6" id="KW-0175">Coiled coil</keyword>
<keyword evidence="2" id="KW-0479">Metal-binding</keyword>
<evidence type="ECO:0000256" key="5">
    <source>
        <dbReference type="ARBA" id="ARBA00023242"/>
    </source>
</evidence>
<dbReference type="GO" id="GO:0005634">
    <property type="term" value="C:nucleus"/>
    <property type="evidence" value="ECO:0007669"/>
    <property type="project" value="UniProtKB-SubCell"/>
</dbReference>
<dbReference type="GO" id="GO:0046983">
    <property type="term" value="F:protein dimerization activity"/>
    <property type="evidence" value="ECO:0007669"/>
    <property type="project" value="InterPro"/>
</dbReference>
<comment type="subcellular location">
    <subcellularLocation>
        <location evidence="1">Nucleus</location>
    </subcellularLocation>
</comment>
<dbReference type="Pfam" id="PF05699">
    <property type="entry name" value="Dimer_Tnp_hAT"/>
    <property type="match status" value="1"/>
</dbReference>
<feature type="region of interest" description="Disordered" evidence="7">
    <location>
        <begin position="22"/>
        <end position="44"/>
    </location>
</feature>
<evidence type="ECO:0000259" key="8">
    <source>
        <dbReference type="Pfam" id="PF05699"/>
    </source>
</evidence>
<evidence type="ECO:0000313" key="9">
    <source>
        <dbReference type="EMBL" id="OWT42464.1"/>
    </source>
</evidence>
<keyword evidence="5" id="KW-0539">Nucleus</keyword>
<evidence type="ECO:0000313" key="10">
    <source>
        <dbReference type="EMBL" id="OWT42729.1"/>
    </source>
</evidence>
<accession>A0A219AQ40</accession>
<dbReference type="OrthoDB" id="5147528at2759"/>
<dbReference type="GO" id="GO:0008270">
    <property type="term" value="F:zinc ion binding"/>
    <property type="evidence" value="ECO:0007669"/>
    <property type="project" value="UniProtKB-KW"/>
</dbReference>
<keyword evidence="4" id="KW-0862">Zinc</keyword>
<dbReference type="EMBL" id="LSBJ02000007">
    <property type="protein sequence ID" value="OWT42729.1"/>
    <property type="molecule type" value="Genomic_DNA"/>
</dbReference>
<dbReference type="PANTHER" id="PTHR46481">
    <property type="entry name" value="ZINC FINGER BED DOMAIN-CONTAINING PROTEIN 4"/>
    <property type="match status" value="1"/>
</dbReference>